<feature type="region of interest" description="Disordered" evidence="1">
    <location>
        <begin position="107"/>
        <end position="127"/>
    </location>
</feature>
<feature type="compositionally biased region" description="Polar residues" evidence="1">
    <location>
        <begin position="67"/>
        <end position="77"/>
    </location>
</feature>
<name>A0AAV7QJW3_PLEWA</name>
<feature type="compositionally biased region" description="Polar residues" evidence="1">
    <location>
        <begin position="111"/>
        <end position="125"/>
    </location>
</feature>
<dbReference type="EMBL" id="JANPWB010000010">
    <property type="protein sequence ID" value="KAJ1138658.1"/>
    <property type="molecule type" value="Genomic_DNA"/>
</dbReference>
<organism evidence="2 3">
    <name type="scientific">Pleurodeles waltl</name>
    <name type="common">Iberian ribbed newt</name>
    <dbReference type="NCBI Taxonomy" id="8319"/>
    <lineage>
        <taxon>Eukaryota</taxon>
        <taxon>Metazoa</taxon>
        <taxon>Chordata</taxon>
        <taxon>Craniata</taxon>
        <taxon>Vertebrata</taxon>
        <taxon>Euteleostomi</taxon>
        <taxon>Amphibia</taxon>
        <taxon>Batrachia</taxon>
        <taxon>Caudata</taxon>
        <taxon>Salamandroidea</taxon>
        <taxon>Salamandridae</taxon>
        <taxon>Pleurodelinae</taxon>
        <taxon>Pleurodeles</taxon>
    </lineage>
</organism>
<sequence length="248" mass="27183">MAPKTSRNLGEKGEGTRATRAKKSSGEMAPGNKRSTLTLGKISGKQVESARVPEASKDGGDKFYSLTEYSDSTNSDLGASESRDSISSEYASCLSLAESTVRWRQQKSKGLVSSSRDNAEPSAQTRKALKWDYSGTDLVSTVETHSSQNTTKMADESVCGLNHITDDRHTDSEMLWSIYNSIKELQTETRAESRRARLATKQLQGTVRKVVKSCTEIEGKLSSMEERTSVVEGEIEALRAQTTTHDDN</sequence>
<dbReference type="AlphaFoldDB" id="A0AAV7QJW3"/>
<evidence type="ECO:0000256" key="1">
    <source>
        <dbReference type="SAM" id="MobiDB-lite"/>
    </source>
</evidence>
<proteinExistence type="predicted"/>
<keyword evidence="3" id="KW-1185">Reference proteome</keyword>
<accession>A0AAV7QJW3</accession>
<protein>
    <submittedName>
        <fullName evidence="2">Uncharacterized protein</fullName>
    </submittedName>
</protein>
<gene>
    <name evidence="2" type="ORF">NDU88_005039</name>
</gene>
<feature type="region of interest" description="Disordered" evidence="1">
    <location>
        <begin position="1"/>
        <end position="84"/>
    </location>
</feature>
<evidence type="ECO:0000313" key="2">
    <source>
        <dbReference type="EMBL" id="KAJ1138658.1"/>
    </source>
</evidence>
<evidence type="ECO:0000313" key="3">
    <source>
        <dbReference type="Proteomes" id="UP001066276"/>
    </source>
</evidence>
<reference evidence="2" key="1">
    <citation type="journal article" date="2022" name="bioRxiv">
        <title>Sequencing and chromosome-scale assembly of the giantPleurodeles waltlgenome.</title>
        <authorList>
            <person name="Brown T."/>
            <person name="Elewa A."/>
            <person name="Iarovenko S."/>
            <person name="Subramanian E."/>
            <person name="Araus A.J."/>
            <person name="Petzold A."/>
            <person name="Susuki M."/>
            <person name="Suzuki K.-i.T."/>
            <person name="Hayashi T."/>
            <person name="Toyoda A."/>
            <person name="Oliveira C."/>
            <person name="Osipova E."/>
            <person name="Leigh N.D."/>
            <person name="Simon A."/>
            <person name="Yun M.H."/>
        </authorList>
    </citation>
    <scope>NUCLEOTIDE SEQUENCE</scope>
    <source>
        <strain evidence="2">20211129_DDA</strain>
        <tissue evidence="2">Liver</tissue>
    </source>
</reference>
<dbReference type="Proteomes" id="UP001066276">
    <property type="component" value="Chromosome 6"/>
</dbReference>
<comment type="caution">
    <text evidence="2">The sequence shown here is derived from an EMBL/GenBank/DDBJ whole genome shotgun (WGS) entry which is preliminary data.</text>
</comment>